<feature type="compositionally biased region" description="Acidic residues" evidence="3">
    <location>
        <begin position="288"/>
        <end position="312"/>
    </location>
</feature>
<keyword evidence="2" id="KW-0175">Coiled coil</keyword>
<reference evidence="5 7" key="2">
    <citation type="submission" date="2023-09" db="EMBL/GenBank/DDBJ databases">
        <title>Complete-Gapless Cercospora beticola genome.</title>
        <authorList>
            <person name="Wyatt N.A."/>
            <person name="Spanner R.E."/>
            <person name="Bolton M.D."/>
        </authorList>
    </citation>
    <scope>NUCLEOTIDE SEQUENCE [LARGE SCALE GENOMIC DNA]</scope>
    <source>
        <strain evidence="5">Cb09-40</strain>
    </source>
</reference>
<feature type="compositionally biased region" description="Polar residues" evidence="3">
    <location>
        <begin position="91"/>
        <end position="107"/>
    </location>
</feature>
<name>A0A2G5I8C0_CERBT</name>
<evidence type="ECO:0000313" key="4">
    <source>
        <dbReference type="EMBL" id="PIB01025.1"/>
    </source>
</evidence>
<feature type="compositionally biased region" description="Polar residues" evidence="3">
    <location>
        <begin position="1"/>
        <end position="29"/>
    </location>
</feature>
<evidence type="ECO:0000313" key="6">
    <source>
        <dbReference type="Proteomes" id="UP000230605"/>
    </source>
</evidence>
<dbReference type="Pfam" id="PF08243">
    <property type="entry name" value="SPT2"/>
    <property type="match status" value="1"/>
</dbReference>
<feature type="compositionally biased region" description="Basic and acidic residues" evidence="3">
    <location>
        <begin position="182"/>
        <end position="201"/>
    </location>
</feature>
<proteinExistence type="inferred from homology"/>
<sequence>MTSFTSLLGSIGGSKQNQAPAPNPSATTNRPGAPPLTRPPPATSGVSRPVSRPIANNVTAGVKRKPDEQLAAPPAKTVRTEVKVPVRPPASNGTSVKTASGTPSTSAPYRGTARPAQASEPVRPSAVSAKPASSASAPATASAASAASSAAKPKRGFASLLEKAKAAQEAVKAAGTNTIKHKPVERLTKKERLKQHEEAKQKPGQRSGQSTVANRSRSGTPADGKATLQKKPVPEPAYKGTMKKTPVVPEISYKGTMKRAEPGAPPSKPVAKKGLGQDKYGGYASWSDLDEAEDEDEEGYGSDESDDMDAGFDDMAREEELALRAARKEDQEALEEEERHRREKLERKKKLEALSKSAAARKRF</sequence>
<dbReference type="OrthoDB" id="5430658at2759"/>
<dbReference type="Proteomes" id="UP000230605">
    <property type="component" value="Chromosome 1"/>
</dbReference>
<feature type="region of interest" description="Disordered" evidence="3">
    <location>
        <begin position="325"/>
        <end position="364"/>
    </location>
</feature>
<feature type="region of interest" description="Disordered" evidence="3">
    <location>
        <begin position="1"/>
        <end position="312"/>
    </location>
</feature>
<comment type="similarity">
    <text evidence="1">Belongs to the SPT2 family.</text>
</comment>
<feature type="compositionally biased region" description="Basic and acidic residues" evidence="3">
    <location>
        <begin position="325"/>
        <end position="353"/>
    </location>
</feature>
<feature type="compositionally biased region" description="Polar residues" evidence="3">
    <location>
        <begin position="204"/>
        <end position="219"/>
    </location>
</feature>
<accession>A0A2G5I8C0</accession>
<dbReference type="EMBL" id="LKMD01000100">
    <property type="protein sequence ID" value="PIB01025.1"/>
    <property type="molecule type" value="Genomic_DNA"/>
</dbReference>
<dbReference type="EMBL" id="CP134184">
    <property type="protein sequence ID" value="WPA95919.1"/>
    <property type="molecule type" value="Genomic_DNA"/>
</dbReference>
<gene>
    <name evidence="4" type="ORF">CB0940_00502</name>
    <name evidence="5" type="ORF">RHO25_000523</name>
</gene>
<evidence type="ECO:0000313" key="7">
    <source>
        <dbReference type="Proteomes" id="UP001302367"/>
    </source>
</evidence>
<evidence type="ECO:0008006" key="8">
    <source>
        <dbReference type="Google" id="ProtNLM"/>
    </source>
</evidence>
<dbReference type="SMART" id="SM00784">
    <property type="entry name" value="SPT2"/>
    <property type="match status" value="1"/>
</dbReference>
<evidence type="ECO:0000313" key="5">
    <source>
        <dbReference type="EMBL" id="WPA95919.1"/>
    </source>
</evidence>
<evidence type="ECO:0000256" key="2">
    <source>
        <dbReference type="ARBA" id="ARBA00023054"/>
    </source>
</evidence>
<feature type="compositionally biased region" description="Low complexity" evidence="3">
    <location>
        <begin position="124"/>
        <end position="151"/>
    </location>
</feature>
<organism evidence="4 6">
    <name type="scientific">Cercospora beticola</name>
    <name type="common">Sugarbeet leaf spot fungus</name>
    <dbReference type="NCBI Taxonomy" id="122368"/>
    <lineage>
        <taxon>Eukaryota</taxon>
        <taxon>Fungi</taxon>
        <taxon>Dikarya</taxon>
        <taxon>Ascomycota</taxon>
        <taxon>Pezizomycotina</taxon>
        <taxon>Dothideomycetes</taxon>
        <taxon>Dothideomycetidae</taxon>
        <taxon>Mycosphaerellales</taxon>
        <taxon>Mycosphaerellaceae</taxon>
        <taxon>Cercospora</taxon>
    </lineage>
</organism>
<keyword evidence="7" id="KW-1185">Reference proteome</keyword>
<evidence type="ECO:0000256" key="1">
    <source>
        <dbReference type="ARBA" id="ARBA00006461"/>
    </source>
</evidence>
<dbReference type="AlphaFoldDB" id="A0A2G5I8C0"/>
<dbReference type="Proteomes" id="UP001302367">
    <property type="component" value="Chromosome 1"/>
</dbReference>
<protein>
    <recommendedName>
        <fullName evidence="8">SPT2 chromatin protein</fullName>
    </recommendedName>
</protein>
<reference evidence="4 6" key="1">
    <citation type="submission" date="2015-10" db="EMBL/GenBank/DDBJ databases">
        <title>The cercosporin biosynthetic gene cluster was horizontally transferred to several fungal lineages and shown to be expanded in Cercospora beticola based on microsynteny with recipient genomes.</title>
        <authorList>
            <person name="De Jonge R."/>
            <person name="Ebert M.K."/>
            <person name="Suttle J.C."/>
            <person name="Jurick Ii W.M."/>
            <person name="Secor G.A."/>
            <person name="Thomma B.P."/>
            <person name="Van De Peer Y."/>
            <person name="Bolton M.D."/>
        </authorList>
    </citation>
    <scope>NUCLEOTIDE SEQUENCE [LARGE SCALE GENOMIC DNA]</scope>
    <source>
        <strain evidence="4 6">09-40</strain>
    </source>
</reference>
<feature type="compositionally biased region" description="Pro residues" evidence="3">
    <location>
        <begin position="32"/>
        <end position="42"/>
    </location>
</feature>
<dbReference type="InterPro" id="IPR013256">
    <property type="entry name" value="Chromatin_SPT2"/>
</dbReference>
<evidence type="ECO:0000256" key="3">
    <source>
        <dbReference type="SAM" id="MobiDB-lite"/>
    </source>
</evidence>